<reference evidence="1 2" key="1">
    <citation type="journal article" date="2017" name="Environ. Microbiol.">
        <title>Decay of the glycolytic pathway and adaptation to intranuclear parasitism within Enterocytozoonidae microsporidia.</title>
        <authorList>
            <person name="Wiredu Boakye D."/>
            <person name="Jaroenlak P."/>
            <person name="Prachumwat A."/>
            <person name="Williams T.A."/>
            <person name="Bateman K.S."/>
            <person name="Itsathitphaisarn O."/>
            <person name="Sritunyalucksana K."/>
            <person name="Paszkiewicz K.H."/>
            <person name="Moore K.A."/>
            <person name="Stentiford G.D."/>
            <person name="Williams B.A."/>
        </authorList>
    </citation>
    <scope>NUCLEOTIDE SEQUENCE [LARGE SCALE GENOMIC DNA]</scope>
    <source>
        <strain evidence="1 2">GB1</strain>
    </source>
</reference>
<sequence length="59" mass="7127">MILQKLIYRKKIIGDKFFGLMRLKLICLDLMDEFMLEEKGVIDCDILRQYELIHKPIIK</sequence>
<dbReference type="EMBL" id="LVKB01000195">
    <property type="protein sequence ID" value="ORD95747.1"/>
    <property type="molecule type" value="Genomic_DNA"/>
</dbReference>
<keyword evidence="2" id="KW-1185">Reference proteome</keyword>
<proteinExistence type="predicted"/>
<name>A0A1X0Q7P9_9MICR</name>
<dbReference type="VEuPathDB" id="MicrosporidiaDB:HERIO_2245"/>
<evidence type="ECO:0000313" key="1">
    <source>
        <dbReference type="EMBL" id="ORD95747.1"/>
    </source>
</evidence>
<protein>
    <submittedName>
        <fullName evidence="1">Uncharacterized protein</fullName>
    </submittedName>
</protein>
<accession>A0A1X0Q7P9</accession>
<evidence type="ECO:0000313" key="2">
    <source>
        <dbReference type="Proteomes" id="UP000192356"/>
    </source>
</evidence>
<comment type="caution">
    <text evidence="1">The sequence shown here is derived from an EMBL/GenBank/DDBJ whole genome shotgun (WGS) entry which is preliminary data.</text>
</comment>
<dbReference type="AlphaFoldDB" id="A0A1X0Q7P9"/>
<dbReference type="Proteomes" id="UP000192356">
    <property type="component" value="Unassembled WGS sequence"/>
</dbReference>
<gene>
    <name evidence="1" type="ORF">HERIO_2245</name>
</gene>
<organism evidence="1 2">
    <name type="scientific">Hepatospora eriocheir</name>
    <dbReference type="NCBI Taxonomy" id="1081669"/>
    <lineage>
        <taxon>Eukaryota</taxon>
        <taxon>Fungi</taxon>
        <taxon>Fungi incertae sedis</taxon>
        <taxon>Microsporidia</taxon>
        <taxon>Hepatosporidae</taxon>
        <taxon>Hepatospora</taxon>
    </lineage>
</organism>